<dbReference type="Gene3D" id="1.10.3210.10">
    <property type="entry name" value="Hypothetical protein af1432"/>
    <property type="match status" value="1"/>
</dbReference>
<keyword evidence="2" id="KW-0418">Kinase</keyword>
<evidence type="ECO:0000313" key="2">
    <source>
        <dbReference type="EMBL" id="ASJ25102.1"/>
    </source>
</evidence>
<dbReference type="RefSeq" id="WP_161493536.1">
    <property type="nucleotide sequence ID" value="NZ_CP022115.1"/>
</dbReference>
<dbReference type="GO" id="GO:0016301">
    <property type="term" value="F:kinase activity"/>
    <property type="evidence" value="ECO:0007669"/>
    <property type="project" value="UniProtKB-KW"/>
</dbReference>
<sequence length="444" mass="49142">MNRRELEHFAGKTWPVMGFTVQRLFAFSEADRERLNASDLANAVLHDPLLVFQLMRAVGQIERGRKLSDTLCVEHALMLIGVDPFFGSFGQMPSIDTHPGMVARRKRTVAALLARARMAALLVKDWLSMIDEYRVEEYFTAALLYNVPLAFYAIDNDVELEGDVERAALRALGEQYPLFVRDILGATGMPGKILDLLLGQDLELSRQRLLLRHAIHTANHLAAGWWTQEVQSHLRAVSGLVTQPEDTIWRSVINAALSLARVPYTRAYADPARVLPLIAEAPLVSENDFLELDWQSDDGGEVARYNLALSQAVRRVASTAGVDRVMFFQLDAGNGQLVSRYHIGVDVGDALVQQSIDPLAPGFFSTFTTKPQAFRASAGQVPLLMERYPHSLWPLLAPQGFVLVSVFRQGRLAGVMLVDNQTRGAGVDDQAYARVKAAVAALPL</sequence>
<dbReference type="SUPFAM" id="SSF109604">
    <property type="entry name" value="HD-domain/PDEase-like"/>
    <property type="match status" value="1"/>
</dbReference>
<dbReference type="InterPro" id="IPR013976">
    <property type="entry name" value="HDOD"/>
</dbReference>
<dbReference type="EMBL" id="CP022115">
    <property type="protein sequence ID" value="ASJ25102.1"/>
    <property type="molecule type" value="Genomic_DNA"/>
</dbReference>
<evidence type="ECO:0000259" key="1">
    <source>
        <dbReference type="PROSITE" id="PS51833"/>
    </source>
</evidence>
<dbReference type="PROSITE" id="PS51833">
    <property type="entry name" value="HDOD"/>
    <property type="match status" value="1"/>
</dbReference>
<gene>
    <name evidence="2" type="ORF">LHGZ1_2271</name>
</gene>
<evidence type="ECO:0000313" key="3">
    <source>
        <dbReference type="Proteomes" id="UP000197424"/>
    </source>
</evidence>
<dbReference type="AlphaFoldDB" id="A0A248LKC5"/>
<proteinExistence type="predicted"/>
<feature type="domain" description="HDOD" evidence="1">
    <location>
        <begin position="14"/>
        <end position="203"/>
    </location>
</feature>
<accession>A0A248LKC5</accession>
<name>A0A248LKC5_9NEIS</name>
<reference evidence="3" key="1">
    <citation type="submission" date="2017-06" db="EMBL/GenBank/DDBJ databases">
        <title>Whole genome sequence of Laribacter hongkongensis LHGZ1.</title>
        <authorList>
            <person name="Chen D."/>
            <person name="Wu H."/>
            <person name="Chen J."/>
        </authorList>
    </citation>
    <scope>NUCLEOTIDE SEQUENCE [LARGE SCALE GENOMIC DNA]</scope>
    <source>
        <strain evidence="3">LHGZ1</strain>
    </source>
</reference>
<dbReference type="Proteomes" id="UP000197424">
    <property type="component" value="Chromosome"/>
</dbReference>
<protein>
    <submittedName>
        <fullName evidence="2">Histidine kinase</fullName>
    </submittedName>
</protein>
<dbReference type="SUPFAM" id="SSF55781">
    <property type="entry name" value="GAF domain-like"/>
    <property type="match status" value="1"/>
</dbReference>
<keyword evidence="2" id="KW-0808">Transferase</keyword>
<organism evidence="2 3">
    <name type="scientific">Laribacter hongkongensis</name>
    <dbReference type="NCBI Taxonomy" id="168471"/>
    <lineage>
        <taxon>Bacteria</taxon>
        <taxon>Pseudomonadati</taxon>
        <taxon>Pseudomonadota</taxon>
        <taxon>Betaproteobacteria</taxon>
        <taxon>Neisseriales</taxon>
        <taxon>Aquaspirillaceae</taxon>
        <taxon>Laribacter</taxon>
    </lineage>
</organism>